<dbReference type="Proteomes" id="UP000002417">
    <property type="component" value="Chromosome"/>
</dbReference>
<dbReference type="OrthoDB" id="149299at2"/>
<name>A7ILL0_XANP2</name>
<evidence type="ECO:0000313" key="3">
    <source>
        <dbReference type="Proteomes" id="UP000002417"/>
    </source>
</evidence>
<feature type="region of interest" description="Disordered" evidence="1">
    <location>
        <begin position="72"/>
        <end position="92"/>
    </location>
</feature>
<evidence type="ECO:0000256" key="1">
    <source>
        <dbReference type="SAM" id="MobiDB-lite"/>
    </source>
</evidence>
<accession>A7ILL0</accession>
<dbReference type="KEGG" id="xau:Xaut_3675"/>
<proteinExistence type="predicted"/>
<dbReference type="eggNOG" id="ENOG503135Y">
    <property type="taxonomic scope" value="Bacteria"/>
</dbReference>
<dbReference type="AlphaFoldDB" id="A7ILL0"/>
<dbReference type="STRING" id="78245.Xaut_3675"/>
<protein>
    <submittedName>
        <fullName evidence="2">Uncharacterized protein</fullName>
    </submittedName>
</protein>
<evidence type="ECO:0000313" key="2">
    <source>
        <dbReference type="EMBL" id="ABS68903.1"/>
    </source>
</evidence>
<sequence length="162" mass="17802">MAARIEPDGGWNTNRLKPDHPLERQGRKPKRERGRQKDAGHLDLIRNLPCLATGALPTASRRNDAAHIRYSSAAMGKAGPGSAKPDDRWTVPLAPDVHQGDKYSQHANGEELWWSIIGIDPLRVAERLYDLSEALRGLGRPEAEIVHALTAIVNKARAEAGK</sequence>
<gene>
    <name evidence="2" type="ordered locus">Xaut_3675</name>
</gene>
<dbReference type="EMBL" id="CP000781">
    <property type="protein sequence ID" value="ABS68903.1"/>
    <property type="molecule type" value="Genomic_DNA"/>
</dbReference>
<keyword evidence="3" id="KW-1185">Reference proteome</keyword>
<dbReference type="HOGENOM" id="CLU_1626411_0_0_5"/>
<feature type="compositionally biased region" description="Basic and acidic residues" evidence="1">
    <location>
        <begin position="16"/>
        <end position="26"/>
    </location>
</feature>
<reference evidence="2 3" key="1">
    <citation type="submission" date="2007-07" db="EMBL/GenBank/DDBJ databases">
        <title>Complete sequence of chromosome of Xanthobacter autotrophicus Py2.</title>
        <authorList>
            <consortium name="US DOE Joint Genome Institute"/>
            <person name="Copeland A."/>
            <person name="Lucas S."/>
            <person name="Lapidus A."/>
            <person name="Barry K."/>
            <person name="Glavina del Rio T."/>
            <person name="Hammon N."/>
            <person name="Israni S."/>
            <person name="Dalin E."/>
            <person name="Tice H."/>
            <person name="Pitluck S."/>
            <person name="Sims D."/>
            <person name="Brettin T."/>
            <person name="Bruce D."/>
            <person name="Detter J.C."/>
            <person name="Han C."/>
            <person name="Tapia R."/>
            <person name="Brainard J."/>
            <person name="Schmutz J."/>
            <person name="Larimer F."/>
            <person name="Land M."/>
            <person name="Hauser L."/>
            <person name="Kyrpides N."/>
            <person name="Kim E."/>
            <person name="Ensigns S.A."/>
            <person name="Richardson P."/>
        </authorList>
    </citation>
    <scope>NUCLEOTIDE SEQUENCE [LARGE SCALE GENOMIC DNA]</scope>
    <source>
        <strain evidence="3">ATCC BAA-1158 / Py2</strain>
    </source>
</reference>
<organism evidence="2 3">
    <name type="scientific">Xanthobacter autotrophicus (strain ATCC BAA-1158 / Py2)</name>
    <dbReference type="NCBI Taxonomy" id="78245"/>
    <lineage>
        <taxon>Bacteria</taxon>
        <taxon>Pseudomonadati</taxon>
        <taxon>Pseudomonadota</taxon>
        <taxon>Alphaproteobacteria</taxon>
        <taxon>Hyphomicrobiales</taxon>
        <taxon>Xanthobacteraceae</taxon>
        <taxon>Xanthobacter</taxon>
    </lineage>
</organism>
<feature type="region of interest" description="Disordered" evidence="1">
    <location>
        <begin position="1"/>
        <end position="40"/>
    </location>
</feature>